<dbReference type="Gene3D" id="1.10.1900.10">
    <property type="entry name" value="c-terminal domain of poly(a) binding protein"/>
    <property type="match status" value="1"/>
</dbReference>
<dbReference type="Pfam" id="PF06304">
    <property type="entry name" value="DUF1048"/>
    <property type="match status" value="1"/>
</dbReference>
<evidence type="ECO:0000313" key="2">
    <source>
        <dbReference type="Proteomes" id="UP000295444"/>
    </source>
</evidence>
<proteinExistence type="predicted"/>
<organism evidence="1 2">
    <name type="scientific">Labedaea rhizosphaerae</name>
    <dbReference type="NCBI Taxonomy" id="598644"/>
    <lineage>
        <taxon>Bacteria</taxon>
        <taxon>Bacillati</taxon>
        <taxon>Actinomycetota</taxon>
        <taxon>Actinomycetes</taxon>
        <taxon>Pseudonocardiales</taxon>
        <taxon>Pseudonocardiaceae</taxon>
        <taxon>Labedaea</taxon>
    </lineage>
</organism>
<dbReference type="AlphaFoldDB" id="A0A4V3CZ29"/>
<keyword evidence="2" id="KW-1185">Reference proteome</keyword>
<comment type="caution">
    <text evidence="1">The sequence shown here is derived from an EMBL/GenBank/DDBJ whole genome shotgun (WGS) entry which is preliminary data.</text>
</comment>
<reference evidence="1 2" key="1">
    <citation type="submission" date="2019-03" db="EMBL/GenBank/DDBJ databases">
        <title>Genomic Encyclopedia of Type Strains, Phase IV (KMG-IV): sequencing the most valuable type-strain genomes for metagenomic binning, comparative biology and taxonomic classification.</title>
        <authorList>
            <person name="Goeker M."/>
        </authorList>
    </citation>
    <scope>NUCLEOTIDE SEQUENCE [LARGE SCALE GENOMIC DNA]</scope>
    <source>
        <strain evidence="1 2">DSM 45361</strain>
    </source>
</reference>
<evidence type="ECO:0000313" key="1">
    <source>
        <dbReference type="EMBL" id="TDP96428.1"/>
    </source>
</evidence>
<sequence>MAFSKIVETVIGPKKQWRQYKARCKRLPENYRIAIEAVERYLMYEGGADGKGIIPMFEDLIDLFEQSAAAGTPIRDIVGEDPVEFVDTFVRNYPIGQWRVRERTRLVRGIQRAAGETVEGEDR</sequence>
<dbReference type="InterPro" id="IPR008316">
    <property type="entry name" value="UCP029876"/>
</dbReference>
<name>A0A4V3CZ29_LABRH</name>
<dbReference type="Proteomes" id="UP000295444">
    <property type="component" value="Unassembled WGS sequence"/>
</dbReference>
<dbReference type="SUPFAM" id="SSF158560">
    <property type="entry name" value="BH3980-like"/>
    <property type="match status" value="1"/>
</dbReference>
<accession>A0A4V3CZ29</accession>
<keyword evidence="1" id="KW-0238">DNA-binding</keyword>
<gene>
    <name evidence="1" type="ORF">EV186_104416</name>
</gene>
<protein>
    <submittedName>
        <fullName evidence="1">DNA-binding ferritin-like protein (Dps family)</fullName>
    </submittedName>
</protein>
<dbReference type="EMBL" id="SNXZ01000004">
    <property type="protein sequence ID" value="TDP96428.1"/>
    <property type="molecule type" value="Genomic_DNA"/>
</dbReference>
<dbReference type="GO" id="GO:0003677">
    <property type="term" value="F:DNA binding"/>
    <property type="evidence" value="ECO:0007669"/>
    <property type="project" value="UniProtKB-KW"/>
</dbReference>